<dbReference type="InterPro" id="IPR015424">
    <property type="entry name" value="PyrdxlP-dep_Trfase"/>
</dbReference>
<dbReference type="PRINTS" id="PR00753">
    <property type="entry name" value="ACCSYNTHASE"/>
</dbReference>
<dbReference type="GO" id="GO:0006520">
    <property type="term" value="P:amino acid metabolic process"/>
    <property type="evidence" value="ECO:0007669"/>
    <property type="project" value="TreeGrafter"/>
</dbReference>
<keyword evidence="3" id="KW-0032">Aminotransferase</keyword>
<keyword evidence="5" id="KW-0663">Pyridoxal phosphate</keyword>
<organism evidence="7 8">
    <name type="scientific">Periconia digitata</name>
    <dbReference type="NCBI Taxonomy" id="1303443"/>
    <lineage>
        <taxon>Eukaryota</taxon>
        <taxon>Fungi</taxon>
        <taxon>Dikarya</taxon>
        <taxon>Ascomycota</taxon>
        <taxon>Pezizomycotina</taxon>
        <taxon>Dothideomycetes</taxon>
        <taxon>Pleosporomycetidae</taxon>
        <taxon>Pleosporales</taxon>
        <taxon>Massarineae</taxon>
        <taxon>Periconiaceae</taxon>
        <taxon>Periconia</taxon>
    </lineage>
</organism>
<evidence type="ECO:0000313" key="7">
    <source>
        <dbReference type="EMBL" id="CAI6334305.1"/>
    </source>
</evidence>
<dbReference type="AlphaFoldDB" id="A0A9W4UE86"/>
<reference evidence="7" key="1">
    <citation type="submission" date="2023-01" db="EMBL/GenBank/DDBJ databases">
        <authorList>
            <person name="Van Ghelder C."/>
            <person name="Rancurel C."/>
        </authorList>
    </citation>
    <scope>NUCLEOTIDE SEQUENCE</scope>
    <source>
        <strain evidence="7">CNCM I-4278</strain>
    </source>
</reference>
<comment type="similarity">
    <text evidence="2">Belongs to the class-I pyridoxal-phosphate-dependent aminotransferase family.</text>
</comment>
<dbReference type="GO" id="GO:0030170">
    <property type="term" value="F:pyridoxal phosphate binding"/>
    <property type="evidence" value="ECO:0007669"/>
    <property type="project" value="InterPro"/>
</dbReference>
<evidence type="ECO:0000256" key="4">
    <source>
        <dbReference type="ARBA" id="ARBA00022679"/>
    </source>
</evidence>
<dbReference type="InterPro" id="IPR004839">
    <property type="entry name" value="Aminotransferase_I/II_large"/>
</dbReference>
<accession>A0A9W4UE86</accession>
<dbReference type="InterPro" id="IPR015421">
    <property type="entry name" value="PyrdxlP-dep_Trfase_major"/>
</dbReference>
<sequence>MEGSGLSTRGAANVSIIWPKIANAVAEREEKGRSKENTVIDLSTSENWLIRDELIEFYKTAIQSDLAARHFSYPDGFNGDQCLVNALAEFFNVYFKPHSPVLVDHISVAPGAASALDSLLYNICEAGDGLLVPAPFWNGFDWLLNVKAGVFPIAVSTETFDNALTMDLLPMMEEAFANSSRPIKGVLFTNPHNPFGRCYPSDVIVEVIKFCNKKNIHFISDELYAVSRFESPDVINPEPFVSALELDLVGAGCDPSRVHIIWSISKDLGSSGLRMGCCVTQNNRPLATGMSLTSSTQLSSLTAIAASALLTSPKLPQLIKLNSQRLSIAYSRLTSFLKEHNIEYIPATNGPFLFCKIVADARTWEDEAEFVSGCKKKGVSISAGKSYHVNVKGWARINFAIMPEEMSDALTRLSKVIS</sequence>
<dbReference type="Gene3D" id="3.90.1150.10">
    <property type="entry name" value="Aspartate Aminotransferase, domain 1"/>
    <property type="match status" value="1"/>
</dbReference>
<keyword evidence="8" id="KW-1185">Reference proteome</keyword>
<feature type="domain" description="Aminotransferase class I/classII large" evidence="6">
    <location>
        <begin position="39"/>
        <end position="410"/>
    </location>
</feature>
<evidence type="ECO:0000256" key="5">
    <source>
        <dbReference type="ARBA" id="ARBA00022898"/>
    </source>
</evidence>
<gene>
    <name evidence="7" type="ORF">PDIGIT_LOCUS7362</name>
</gene>
<evidence type="ECO:0000313" key="8">
    <source>
        <dbReference type="Proteomes" id="UP001152607"/>
    </source>
</evidence>
<dbReference type="GO" id="GO:0008483">
    <property type="term" value="F:transaminase activity"/>
    <property type="evidence" value="ECO:0007669"/>
    <property type="project" value="UniProtKB-KW"/>
</dbReference>
<dbReference type="PANTHER" id="PTHR43795">
    <property type="entry name" value="BIFUNCTIONAL ASPARTATE AMINOTRANSFERASE AND GLUTAMATE/ASPARTATE-PREPHENATE AMINOTRANSFERASE-RELATED"/>
    <property type="match status" value="1"/>
</dbReference>
<comment type="caution">
    <text evidence="7">The sequence shown here is derived from an EMBL/GenBank/DDBJ whole genome shotgun (WGS) entry which is preliminary data.</text>
</comment>
<dbReference type="InterPro" id="IPR015422">
    <property type="entry name" value="PyrdxlP-dep_Trfase_small"/>
</dbReference>
<comment type="cofactor">
    <cofactor evidence="1">
        <name>pyridoxal 5'-phosphate</name>
        <dbReference type="ChEBI" id="CHEBI:597326"/>
    </cofactor>
</comment>
<dbReference type="Gene3D" id="3.40.640.10">
    <property type="entry name" value="Type I PLP-dependent aspartate aminotransferase-like (Major domain)"/>
    <property type="match status" value="1"/>
</dbReference>
<keyword evidence="4" id="KW-0808">Transferase</keyword>
<dbReference type="InterPro" id="IPR050478">
    <property type="entry name" value="Ethylene_sulfur-biosynth"/>
</dbReference>
<evidence type="ECO:0000256" key="1">
    <source>
        <dbReference type="ARBA" id="ARBA00001933"/>
    </source>
</evidence>
<dbReference type="Proteomes" id="UP001152607">
    <property type="component" value="Unassembled WGS sequence"/>
</dbReference>
<dbReference type="EMBL" id="CAOQHR010000004">
    <property type="protein sequence ID" value="CAI6334305.1"/>
    <property type="molecule type" value="Genomic_DNA"/>
</dbReference>
<dbReference type="PANTHER" id="PTHR43795:SF32">
    <property type="entry name" value="AMINOTRANSFERASE GLII-RELATED"/>
    <property type="match status" value="1"/>
</dbReference>
<evidence type="ECO:0000256" key="2">
    <source>
        <dbReference type="ARBA" id="ARBA00007441"/>
    </source>
</evidence>
<protein>
    <recommendedName>
        <fullName evidence="6">Aminotransferase class I/classII large domain-containing protein</fullName>
    </recommendedName>
</protein>
<evidence type="ECO:0000256" key="3">
    <source>
        <dbReference type="ARBA" id="ARBA00022576"/>
    </source>
</evidence>
<proteinExistence type="inferred from homology"/>
<dbReference type="Pfam" id="PF00155">
    <property type="entry name" value="Aminotran_1_2"/>
    <property type="match status" value="1"/>
</dbReference>
<dbReference type="CDD" id="cd00609">
    <property type="entry name" value="AAT_like"/>
    <property type="match status" value="1"/>
</dbReference>
<dbReference type="OrthoDB" id="7042322at2759"/>
<evidence type="ECO:0000259" key="6">
    <source>
        <dbReference type="Pfam" id="PF00155"/>
    </source>
</evidence>
<dbReference type="SUPFAM" id="SSF53383">
    <property type="entry name" value="PLP-dependent transferases"/>
    <property type="match status" value="1"/>
</dbReference>
<name>A0A9W4UE86_9PLEO</name>